<dbReference type="GO" id="GO:0004427">
    <property type="term" value="F:inorganic diphosphate phosphatase activity"/>
    <property type="evidence" value="ECO:0007669"/>
    <property type="project" value="UniProtKB-EC"/>
</dbReference>
<dbReference type="GO" id="GO:0005737">
    <property type="term" value="C:cytoplasm"/>
    <property type="evidence" value="ECO:0007669"/>
    <property type="project" value="InterPro"/>
</dbReference>
<dbReference type="EC" id="3.6.1.1" evidence="2"/>
<keyword evidence="5" id="KW-0460">Magnesium</keyword>
<evidence type="ECO:0000256" key="4">
    <source>
        <dbReference type="ARBA" id="ARBA00022801"/>
    </source>
</evidence>
<evidence type="ECO:0000256" key="2">
    <source>
        <dbReference type="ARBA" id="ARBA00012146"/>
    </source>
</evidence>
<dbReference type="InterPro" id="IPR036649">
    <property type="entry name" value="Pyrophosphatase_sf"/>
</dbReference>
<proteinExistence type="predicted"/>
<dbReference type="GO" id="GO:0000287">
    <property type="term" value="F:magnesium ion binding"/>
    <property type="evidence" value="ECO:0007669"/>
    <property type="project" value="InterPro"/>
</dbReference>
<dbReference type="SUPFAM" id="SSF50324">
    <property type="entry name" value="Inorganic pyrophosphatase"/>
    <property type="match status" value="1"/>
</dbReference>
<evidence type="ECO:0000256" key="5">
    <source>
        <dbReference type="ARBA" id="ARBA00022842"/>
    </source>
</evidence>
<dbReference type="EMBL" id="LCPB01000014">
    <property type="protein sequence ID" value="KKU89468.1"/>
    <property type="molecule type" value="Genomic_DNA"/>
</dbReference>
<dbReference type="Pfam" id="PF00719">
    <property type="entry name" value="Pyrophosphatase"/>
    <property type="match status" value="1"/>
</dbReference>
<dbReference type="AlphaFoldDB" id="A0A0G1WGL7"/>
<keyword evidence="3" id="KW-0479">Metal-binding</keyword>
<gene>
    <name evidence="6" type="ORF">UY19_C0014G0068</name>
</gene>
<reference evidence="6 7" key="1">
    <citation type="journal article" date="2015" name="Nature">
        <title>rRNA introns, odd ribosomes, and small enigmatic genomes across a large radiation of phyla.</title>
        <authorList>
            <person name="Brown C.T."/>
            <person name="Hug L.A."/>
            <person name="Thomas B.C."/>
            <person name="Sharon I."/>
            <person name="Castelle C.J."/>
            <person name="Singh A."/>
            <person name="Wilkins M.J."/>
            <person name="Williams K.H."/>
            <person name="Banfield J.F."/>
        </authorList>
    </citation>
    <scope>NUCLEOTIDE SEQUENCE [LARGE SCALE GENOMIC DNA]</scope>
</reference>
<protein>
    <recommendedName>
        <fullName evidence="2">inorganic diphosphatase</fullName>
        <ecNumber evidence="2">3.6.1.1</ecNumber>
    </recommendedName>
</protein>
<organism evidence="6 7">
    <name type="scientific">Candidatus Wolfebacteria bacterium GW2011_GWA2_47_9b</name>
    <dbReference type="NCBI Taxonomy" id="1619005"/>
    <lineage>
        <taxon>Bacteria</taxon>
        <taxon>Candidatus Wolfeibacteriota</taxon>
    </lineage>
</organism>
<dbReference type="Gene3D" id="3.90.80.10">
    <property type="entry name" value="Inorganic pyrophosphatase"/>
    <property type="match status" value="1"/>
</dbReference>
<dbReference type="GO" id="GO:0006796">
    <property type="term" value="P:phosphate-containing compound metabolic process"/>
    <property type="evidence" value="ECO:0007669"/>
    <property type="project" value="InterPro"/>
</dbReference>
<dbReference type="InterPro" id="IPR008162">
    <property type="entry name" value="Pyrophosphatase"/>
</dbReference>
<keyword evidence="4" id="KW-0378">Hydrolase</keyword>
<evidence type="ECO:0000313" key="6">
    <source>
        <dbReference type="EMBL" id="KKU89468.1"/>
    </source>
</evidence>
<sequence>MEHMSEQKKTLEIAKEFLGKNVHVVFDRPLGSKHPKHGFIYEVNYGYIPGIMAADGEELDVYFLGIEDALEQTDGTVIAIIHREDDDDDKLVVVPHGIEIDDEAIMQAVAFQEQYFKSSVIRK</sequence>
<dbReference type="Proteomes" id="UP000033882">
    <property type="component" value="Unassembled WGS sequence"/>
</dbReference>
<evidence type="ECO:0000256" key="1">
    <source>
        <dbReference type="ARBA" id="ARBA00001946"/>
    </source>
</evidence>
<name>A0A0G1WGL7_9BACT</name>
<evidence type="ECO:0000256" key="3">
    <source>
        <dbReference type="ARBA" id="ARBA00022723"/>
    </source>
</evidence>
<comment type="caution">
    <text evidence="6">The sequence shown here is derived from an EMBL/GenBank/DDBJ whole genome shotgun (WGS) entry which is preliminary data.</text>
</comment>
<evidence type="ECO:0000313" key="7">
    <source>
        <dbReference type="Proteomes" id="UP000033882"/>
    </source>
</evidence>
<accession>A0A0G1WGL7</accession>
<comment type="cofactor">
    <cofactor evidence="1">
        <name>Mg(2+)</name>
        <dbReference type="ChEBI" id="CHEBI:18420"/>
    </cofactor>
</comment>